<evidence type="ECO:0000256" key="5">
    <source>
        <dbReference type="ARBA" id="ARBA00022597"/>
    </source>
</evidence>
<keyword evidence="8" id="KW-0625">Polysaccharide transport</keyword>
<evidence type="ECO:0000256" key="7">
    <source>
        <dbReference type="ARBA" id="ARBA00022989"/>
    </source>
</evidence>
<accession>A0A7W9C8L5</accession>
<dbReference type="EMBL" id="JACHOQ010000007">
    <property type="protein sequence ID" value="MBB5740808.1"/>
    <property type="molecule type" value="Genomic_DNA"/>
</dbReference>
<evidence type="ECO:0000256" key="2">
    <source>
        <dbReference type="ARBA" id="ARBA00007783"/>
    </source>
</evidence>
<dbReference type="PANTHER" id="PTHR30413:SF10">
    <property type="entry name" value="CAPSULE POLYSACCHARIDE EXPORT INNER-MEMBRANE PROTEIN CTRC"/>
    <property type="match status" value="1"/>
</dbReference>
<keyword evidence="4" id="KW-1003">Cell membrane</keyword>
<name>A0A7W9C8L5_9CAUL</name>
<keyword evidence="5" id="KW-0762">Sugar transport</keyword>
<dbReference type="GO" id="GO:0015920">
    <property type="term" value="P:lipopolysaccharide transport"/>
    <property type="evidence" value="ECO:0007669"/>
    <property type="project" value="TreeGrafter"/>
</dbReference>
<dbReference type="PANTHER" id="PTHR30413">
    <property type="entry name" value="INNER MEMBRANE TRANSPORT PERMEASE"/>
    <property type="match status" value="1"/>
</dbReference>
<evidence type="ECO:0000256" key="10">
    <source>
        <dbReference type="SAM" id="Phobius"/>
    </source>
</evidence>
<evidence type="ECO:0000313" key="13">
    <source>
        <dbReference type="Proteomes" id="UP000527324"/>
    </source>
</evidence>
<dbReference type="GO" id="GO:0140359">
    <property type="term" value="F:ABC-type transporter activity"/>
    <property type="evidence" value="ECO:0007669"/>
    <property type="project" value="InterPro"/>
</dbReference>
<dbReference type="InterPro" id="IPR000412">
    <property type="entry name" value="ABC_2_transport"/>
</dbReference>
<keyword evidence="6 10" id="KW-0812">Transmembrane</keyword>
<evidence type="ECO:0000256" key="9">
    <source>
        <dbReference type="ARBA" id="ARBA00023136"/>
    </source>
</evidence>
<evidence type="ECO:0000256" key="4">
    <source>
        <dbReference type="ARBA" id="ARBA00022475"/>
    </source>
</evidence>
<organism evidence="12 13">
    <name type="scientific">Brevundimonas aurantiaca</name>
    <dbReference type="NCBI Taxonomy" id="74316"/>
    <lineage>
        <taxon>Bacteria</taxon>
        <taxon>Pseudomonadati</taxon>
        <taxon>Pseudomonadota</taxon>
        <taxon>Alphaproteobacteria</taxon>
        <taxon>Caulobacterales</taxon>
        <taxon>Caulobacteraceae</taxon>
        <taxon>Brevundimonas</taxon>
    </lineage>
</organism>
<feature type="domain" description="ABC-2 type transporter transmembrane" evidence="11">
    <location>
        <begin position="14"/>
        <end position="221"/>
    </location>
</feature>
<feature type="transmembrane region" description="Helical" evidence="10">
    <location>
        <begin position="142"/>
        <end position="166"/>
    </location>
</feature>
<feature type="transmembrane region" description="Helical" evidence="10">
    <location>
        <begin position="115"/>
        <end position="136"/>
    </location>
</feature>
<keyword evidence="13" id="KW-1185">Reference proteome</keyword>
<dbReference type="AlphaFoldDB" id="A0A7W9C8L5"/>
<dbReference type="Pfam" id="PF01061">
    <property type="entry name" value="ABC2_membrane"/>
    <property type="match status" value="1"/>
</dbReference>
<protein>
    <submittedName>
        <fullName evidence="12">Capsular polysaccharide transport system permease protein</fullName>
    </submittedName>
</protein>
<dbReference type="GO" id="GO:0043190">
    <property type="term" value="C:ATP-binding cassette (ABC) transporter complex"/>
    <property type="evidence" value="ECO:0007669"/>
    <property type="project" value="InterPro"/>
</dbReference>
<evidence type="ECO:0000256" key="1">
    <source>
        <dbReference type="ARBA" id="ARBA00004651"/>
    </source>
</evidence>
<dbReference type="GO" id="GO:0015774">
    <property type="term" value="P:polysaccharide transport"/>
    <property type="evidence" value="ECO:0007669"/>
    <property type="project" value="UniProtKB-KW"/>
</dbReference>
<reference evidence="12 13" key="1">
    <citation type="submission" date="2020-08" db="EMBL/GenBank/DDBJ databases">
        <title>Genomic Encyclopedia of Type Strains, Phase IV (KMG-IV): sequencing the most valuable type-strain genomes for metagenomic binning, comparative biology and taxonomic classification.</title>
        <authorList>
            <person name="Goeker M."/>
        </authorList>
    </citation>
    <scope>NUCLEOTIDE SEQUENCE [LARGE SCALE GENOMIC DNA]</scope>
    <source>
        <strain evidence="12 13">DSM 4731</strain>
    </source>
</reference>
<sequence>MSVSSFTRRQGRIIGALMMREIVTRFGREGFGFLWLIGEPLLFCMGVIVMWSIIKPEYEHGIRIAPFVMTGYMCLLLLRHQISYSQGAVQGNVGLLFHKQIAVIHLFIARNFLEFLGSTAAFIVVYFVLVCLGQVSPPQNVLLLYAGWVVLTLNSVGLATVMAALAIRWDVMERTVPLVTYLLIPLSGAFFMVSWLPKQFQELYLLVPIPHGIEMVRAGIFGPFVETHYHAPYALIWAGVLNFIGLTLLADARDRVDVE</sequence>
<dbReference type="Proteomes" id="UP000527324">
    <property type="component" value="Unassembled WGS sequence"/>
</dbReference>
<feature type="transmembrane region" description="Helical" evidence="10">
    <location>
        <begin position="33"/>
        <end position="54"/>
    </location>
</feature>
<evidence type="ECO:0000259" key="11">
    <source>
        <dbReference type="Pfam" id="PF01061"/>
    </source>
</evidence>
<gene>
    <name evidence="12" type="ORF">GGQ93_002540</name>
</gene>
<comment type="subcellular location">
    <subcellularLocation>
        <location evidence="1">Cell membrane</location>
        <topology evidence="1">Multi-pass membrane protein</topology>
    </subcellularLocation>
</comment>
<proteinExistence type="inferred from homology"/>
<evidence type="ECO:0000256" key="6">
    <source>
        <dbReference type="ARBA" id="ARBA00022692"/>
    </source>
</evidence>
<evidence type="ECO:0000256" key="3">
    <source>
        <dbReference type="ARBA" id="ARBA00022448"/>
    </source>
</evidence>
<feature type="transmembrane region" description="Helical" evidence="10">
    <location>
        <begin position="231"/>
        <end position="250"/>
    </location>
</feature>
<comment type="similarity">
    <text evidence="2">Belongs to the ABC-2 integral membrane protein family.</text>
</comment>
<keyword evidence="7 10" id="KW-1133">Transmembrane helix</keyword>
<dbReference type="PRINTS" id="PR00164">
    <property type="entry name" value="ABC2TRNSPORT"/>
</dbReference>
<dbReference type="InterPro" id="IPR013525">
    <property type="entry name" value="ABC2_TM"/>
</dbReference>
<evidence type="ECO:0000313" key="12">
    <source>
        <dbReference type="EMBL" id="MBB5740808.1"/>
    </source>
</evidence>
<feature type="transmembrane region" description="Helical" evidence="10">
    <location>
        <begin position="178"/>
        <end position="196"/>
    </location>
</feature>
<feature type="transmembrane region" description="Helical" evidence="10">
    <location>
        <begin position="60"/>
        <end position="78"/>
    </location>
</feature>
<comment type="caution">
    <text evidence="12">The sequence shown here is derived from an EMBL/GenBank/DDBJ whole genome shotgun (WGS) entry which is preliminary data.</text>
</comment>
<dbReference type="RefSeq" id="WP_183217454.1">
    <property type="nucleotide sequence ID" value="NZ_CAJFZW010000020.1"/>
</dbReference>
<keyword evidence="9 10" id="KW-0472">Membrane</keyword>
<evidence type="ECO:0000256" key="8">
    <source>
        <dbReference type="ARBA" id="ARBA00023047"/>
    </source>
</evidence>
<keyword evidence="3" id="KW-0813">Transport</keyword>